<dbReference type="EMBL" id="UGQS01000001">
    <property type="protein sequence ID" value="STZ75928.1"/>
    <property type="molecule type" value="Genomic_DNA"/>
</dbReference>
<dbReference type="Proteomes" id="UP000254651">
    <property type="component" value="Unassembled WGS sequence"/>
</dbReference>
<keyword evidence="1" id="KW-0472">Membrane</keyword>
<keyword evidence="3" id="KW-1185">Reference proteome</keyword>
<feature type="transmembrane region" description="Helical" evidence="1">
    <location>
        <begin position="38"/>
        <end position="58"/>
    </location>
</feature>
<proteinExistence type="predicted"/>
<name>A0A378UEU1_BERDE</name>
<sequence length="365" mass="41016">MQEQDRHLPVQTDTAAEVAAVQPQRLRFEFYGNASEYFKIWLVNLCLTIVTLSFYAPWAKVRNLRYFYGNTALAGGRFDFTAQPSRILIGRLIATAVFAAVSVLSQLDPAYALAVWGVFVLLMPWLVRSTMRFRARNSKYGNARFHFSASLGATYWLFIKCLLVTLLSFGLLYPLALYWFKSYQINHLRAGHLPFRLWAGVGSYYKAVILPYLLGILALALVVGLAGLAGGVGGAWQNAHPETAVMLLSVALSAVYVLMLGFFVPLTQGYLFRATWESAGVGRSWITTDLNPYRYAWIKFSNYVLTVATLGLMRPWSLVRLYRYQAASLQVELKDDPQDLLNIAQDDPNSIGEELSDVFDIDISL</sequence>
<feature type="transmembrane region" description="Helical" evidence="1">
    <location>
        <begin position="244"/>
        <end position="264"/>
    </location>
</feature>
<dbReference type="InterPro" id="IPR010295">
    <property type="entry name" value="DUF898"/>
</dbReference>
<feature type="transmembrane region" description="Helical" evidence="1">
    <location>
        <begin position="147"/>
        <end position="173"/>
    </location>
</feature>
<reference evidence="2 3" key="1">
    <citation type="submission" date="2018-06" db="EMBL/GenBank/DDBJ databases">
        <authorList>
            <consortium name="Pathogen Informatics"/>
            <person name="Doyle S."/>
        </authorList>
    </citation>
    <scope>NUCLEOTIDE SEQUENCE [LARGE SCALE GENOMIC DNA]</scope>
    <source>
        <strain evidence="2 3">NCTC10295</strain>
    </source>
</reference>
<keyword evidence="1" id="KW-0812">Transmembrane</keyword>
<keyword evidence="1" id="KW-1133">Transmembrane helix</keyword>
<accession>A0A378UEU1</accession>
<dbReference type="RefSeq" id="WP_082790467.1">
    <property type="nucleotide sequence ID" value="NZ_CP181246.1"/>
</dbReference>
<feature type="transmembrane region" description="Helical" evidence="1">
    <location>
        <begin position="110"/>
        <end position="127"/>
    </location>
</feature>
<dbReference type="AlphaFoldDB" id="A0A378UEU1"/>
<gene>
    <name evidence="2" type="primary">yjgN</name>
    <name evidence="2" type="ORF">NCTC10295_00682</name>
</gene>
<feature type="transmembrane region" description="Helical" evidence="1">
    <location>
        <begin position="209"/>
        <end position="232"/>
    </location>
</feature>
<dbReference type="Pfam" id="PF05987">
    <property type="entry name" value="DUF898"/>
    <property type="match status" value="1"/>
</dbReference>
<protein>
    <submittedName>
        <fullName evidence="2">Inner membrane protein yjgN</fullName>
    </submittedName>
</protein>
<feature type="transmembrane region" description="Helical" evidence="1">
    <location>
        <begin position="87"/>
        <end position="104"/>
    </location>
</feature>
<evidence type="ECO:0000313" key="3">
    <source>
        <dbReference type="Proteomes" id="UP000254651"/>
    </source>
</evidence>
<organism evidence="2 3">
    <name type="scientific">Bergeriella denitrificans</name>
    <name type="common">Neisseria denitrificans</name>
    <dbReference type="NCBI Taxonomy" id="494"/>
    <lineage>
        <taxon>Bacteria</taxon>
        <taxon>Pseudomonadati</taxon>
        <taxon>Pseudomonadota</taxon>
        <taxon>Betaproteobacteria</taxon>
        <taxon>Neisseriales</taxon>
        <taxon>Neisseriaceae</taxon>
        <taxon>Bergeriella</taxon>
    </lineage>
</organism>
<evidence type="ECO:0000256" key="1">
    <source>
        <dbReference type="SAM" id="Phobius"/>
    </source>
</evidence>
<evidence type="ECO:0000313" key="2">
    <source>
        <dbReference type="EMBL" id="STZ75928.1"/>
    </source>
</evidence>